<name>A0ABM3LUM0_BICAN</name>
<proteinExistence type="predicted"/>
<evidence type="ECO:0000313" key="2">
    <source>
        <dbReference type="Proteomes" id="UP001652582"/>
    </source>
</evidence>
<dbReference type="RefSeq" id="XP_052742765.1">
    <property type="nucleotide sequence ID" value="XM_052886805.1"/>
</dbReference>
<organism evidence="2 3">
    <name type="scientific">Bicyclus anynana</name>
    <name type="common">Squinting bush brown butterfly</name>
    <dbReference type="NCBI Taxonomy" id="110368"/>
    <lineage>
        <taxon>Eukaryota</taxon>
        <taxon>Metazoa</taxon>
        <taxon>Ecdysozoa</taxon>
        <taxon>Arthropoda</taxon>
        <taxon>Hexapoda</taxon>
        <taxon>Insecta</taxon>
        <taxon>Pterygota</taxon>
        <taxon>Neoptera</taxon>
        <taxon>Endopterygota</taxon>
        <taxon>Lepidoptera</taxon>
        <taxon>Glossata</taxon>
        <taxon>Ditrysia</taxon>
        <taxon>Papilionoidea</taxon>
        <taxon>Nymphalidae</taxon>
        <taxon>Satyrinae</taxon>
        <taxon>Satyrini</taxon>
        <taxon>Mycalesina</taxon>
        <taxon>Bicyclus</taxon>
    </lineage>
</organism>
<dbReference type="GeneID" id="112056110"/>
<sequence>MDLKEIIKWFIPCFHRLLYRFARKLDLTLTFPCLFLLFFCCPSYAAKVNSVMGSNLSLSNNLGSGYNYTKNVEIVENDSFEDQSVVLRNVENAGPLQRDTSVGRTFGIRFKKMMQAMIPLAFQLGSAATWAVIAALVGIKTLAVTLFIVKILLVAGAAKVILAVYDKLGALFASKGHHGYQSHQGWTPHQKEIHLHIHNNGYQGHGTEHESISPWNRDGVHNTAESNHVNIIHEPYAAGPQTISTPYGNYMRIEPGQQAHAA</sequence>
<accession>A0ABM3LUM0</accession>
<feature type="transmembrane region" description="Helical" evidence="1">
    <location>
        <begin position="27"/>
        <end position="46"/>
    </location>
</feature>
<keyword evidence="1" id="KW-0472">Membrane</keyword>
<feature type="transmembrane region" description="Helical" evidence="1">
    <location>
        <begin position="116"/>
        <end position="137"/>
    </location>
</feature>
<gene>
    <name evidence="3" type="primary">LOC112056110</name>
</gene>
<protein>
    <submittedName>
        <fullName evidence="3">Uncharacterized protein LOC112056110 isoform X1</fullName>
    </submittedName>
</protein>
<keyword evidence="2" id="KW-1185">Reference proteome</keyword>
<keyword evidence="1" id="KW-1133">Transmembrane helix</keyword>
<feature type="transmembrane region" description="Helical" evidence="1">
    <location>
        <begin position="143"/>
        <end position="165"/>
    </location>
</feature>
<reference evidence="3" key="1">
    <citation type="submission" date="2025-08" db="UniProtKB">
        <authorList>
            <consortium name="RefSeq"/>
        </authorList>
    </citation>
    <scope>IDENTIFICATION</scope>
</reference>
<dbReference type="Proteomes" id="UP001652582">
    <property type="component" value="Chromosome 18"/>
</dbReference>
<keyword evidence="1" id="KW-0812">Transmembrane</keyword>
<evidence type="ECO:0000256" key="1">
    <source>
        <dbReference type="SAM" id="Phobius"/>
    </source>
</evidence>
<evidence type="ECO:0000313" key="3">
    <source>
        <dbReference type="RefSeq" id="XP_052742765.1"/>
    </source>
</evidence>